<name>A0A816B2Z4_9BILA</name>
<proteinExistence type="predicted"/>
<dbReference type="EC" id="7.2.2.10" evidence="2"/>
<dbReference type="PROSITE" id="PS00154">
    <property type="entry name" value="ATPASE_E1_E2"/>
    <property type="match status" value="1"/>
</dbReference>
<dbReference type="SUPFAM" id="SSF81653">
    <property type="entry name" value="Calcium ATPase, transduction domain A"/>
    <property type="match status" value="1"/>
</dbReference>
<reference evidence="9" key="1">
    <citation type="submission" date="2021-02" db="EMBL/GenBank/DDBJ databases">
        <authorList>
            <person name="Nowell W R."/>
        </authorList>
    </citation>
    <scope>NUCLEOTIDE SEQUENCE</scope>
</reference>
<evidence type="ECO:0000256" key="1">
    <source>
        <dbReference type="ARBA" id="ARBA00004141"/>
    </source>
</evidence>
<dbReference type="GO" id="GO:0005388">
    <property type="term" value="F:P-type calcium transporter activity"/>
    <property type="evidence" value="ECO:0007669"/>
    <property type="project" value="UniProtKB-EC"/>
</dbReference>
<accession>A0A816B2Z4</accession>
<dbReference type="GO" id="GO:0016020">
    <property type="term" value="C:membrane"/>
    <property type="evidence" value="ECO:0007669"/>
    <property type="project" value="UniProtKB-SubCell"/>
</dbReference>
<comment type="caution">
    <text evidence="9">The sequence shown here is derived from an EMBL/GenBank/DDBJ whole genome shotgun (WGS) entry which is preliminary data.</text>
</comment>
<dbReference type="InterPro" id="IPR023298">
    <property type="entry name" value="ATPase_P-typ_TM_dom_sf"/>
</dbReference>
<dbReference type="PRINTS" id="PR00121">
    <property type="entry name" value="NAKATPASE"/>
</dbReference>
<dbReference type="Proteomes" id="UP000663870">
    <property type="component" value="Unassembled WGS sequence"/>
</dbReference>
<dbReference type="SFLD" id="SFLDS00003">
    <property type="entry name" value="Haloacid_Dehalogenase"/>
    <property type="match status" value="1"/>
</dbReference>
<dbReference type="Pfam" id="PF00122">
    <property type="entry name" value="E1-E2_ATPase"/>
    <property type="match status" value="1"/>
</dbReference>
<keyword evidence="10" id="KW-1185">Reference proteome</keyword>
<evidence type="ECO:0000256" key="6">
    <source>
        <dbReference type="ARBA" id="ARBA00023136"/>
    </source>
</evidence>
<dbReference type="SUPFAM" id="SSF81665">
    <property type="entry name" value="Calcium ATPase, transmembrane domain M"/>
    <property type="match status" value="1"/>
</dbReference>
<protein>
    <recommendedName>
        <fullName evidence="2">P-type Ca(2+) transporter</fullName>
        <ecNumber evidence="2">7.2.2.10</ecNumber>
    </recommendedName>
</protein>
<dbReference type="Gene3D" id="2.70.150.10">
    <property type="entry name" value="Calcium-transporting ATPase, cytoplasmic transduction domain A"/>
    <property type="match status" value="1"/>
</dbReference>
<evidence type="ECO:0000256" key="5">
    <source>
        <dbReference type="ARBA" id="ARBA00022989"/>
    </source>
</evidence>
<evidence type="ECO:0000313" key="9">
    <source>
        <dbReference type="EMBL" id="CAF1604048.1"/>
    </source>
</evidence>
<dbReference type="PANTHER" id="PTHR42861">
    <property type="entry name" value="CALCIUM-TRANSPORTING ATPASE"/>
    <property type="match status" value="1"/>
</dbReference>
<dbReference type="Gene3D" id="1.20.1110.10">
    <property type="entry name" value="Calcium-transporting ATPase, transmembrane domain"/>
    <property type="match status" value="2"/>
</dbReference>
<keyword evidence="5" id="KW-1133">Transmembrane helix</keyword>
<dbReference type="FunFam" id="3.40.1110.10:FF:000006">
    <property type="entry name" value="Calcium-transporting ATPase"/>
    <property type="match status" value="1"/>
</dbReference>
<dbReference type="InterPro" id="IPR059000">
    <property type="entry name" value="ATPase_P-type_domA"/>
</dbReference>
<dbReference type="EMBL" id="CAJNOL010005371">
    <property type="protein sequence ID" value="CAF1604048.1"/>
    <property type="molecule type" value="Genomic_DNA"/>
</dbReference>
<sequence length="521" mass="57345">MFILDDYISIDESSFTGETKPSMKMVDSISFGSRQTSISDRRNIVFMGTYVLNGNAKGIVVCTGENSEFGKVFQMMQQQEARKTPLQKSMDALGKQLSYYSLSIIGFIVIVEWLQGRHLLEMFTIGVSLAVAAIPEDLPIVVTVTLALGVQRMAKREAIVKKLPIVETLGCVTVVCSDKTGTLTKNEMTVKNILISDGEIAEVTGSGYDGQGDVLCGHQRVTYDSHPLISKIVEVEAVCNNAKIINSQLRGQPTEGALLAVAMKMNIPYLREQFHRGRERSFSHENKWMAVQCTCTPKYNPNEIRLYVKGSIEQILRLSKQYLHRGIAVQLTDIKIREFMMESNQMGAKGLRVLAMATGTSLEDLTYVGMVGIIDPERPQVEEAIVQLKSGGVIVKMITGDAEKTAKAIDLDHMNAADVRDIVSQASVFYRVSPKHKLTIVKALQAQEHIVGMTGDGVNDAVALKAADIGIAMGQTGTDVSKEAADMILVKDDFYTIMAAIEESKGIFHNIQNFVRFQLST</sequence>
<dbReference type="InterPro" id="IPR044492">
    <property type="entry name" value="P_typ_ATPase_HD_dom"/>
</dbReference>
<dbReference type="InterPro" id="IPR018303">
    <property type="entry name" value="ATPase_P-typ_P_site"/>
</dbReference>
<dbReference type="NCBIfam" id="TIGR01494">
    <property type="entry name" value="ATPase_P-type"/>
    <property type="match status" value="2"/>
</dbReference>
<dbReference type="SFLD" id="SFLDF00027">
    <property type="entry name" value="p-type_atpase"/>
    <property type="match status" value="1"/>
</dbReference>
<dbReference type="SUPFAM" id="SSF56784">
    <property type="entry name" value="HAD-like"/>
    <property type="match status" value="1"/>
</dbReference>
<dbReference type="InterPro" id="IPR008250">
    <property type="entry name" value="ATPase_P-typ_transduc_dom_A_sf"/>
</dbReference>
<evidence type="ECO:0000256" key="2">
    <source>
        <dbReference type="ARBA" id="ARBA00012790"/>
    </source>
</evidence>
<feature type="domain" description="P-type ATPase A" evidence="7">
    <location>
        <begin position="3"/>
        <end position="77"/>
    </location>
</feature>
<evidence type="ECO:0000313" key="10">
    <source>
        <dbReference type="Proteomes" id="UP000663870"/>
    </source>
</evidence>
<keyword evidence="6" id="KW-0472">Membrane</keyword>
<dbReference type="Gene3D" id="3.40.1110.10">
    <property type="entry name" value="Calcium-transporting ATPase, cytoplasmic domain N"/>
    <property type="match status" value="1"/>
</dbReference>
<dbReference type="SFLD" id="SFLDG00002">
    <property type="entry name" value="C1.7:_P-type_atpase_like"/>
    <property type="match status" value="1"/>
</dbReference>
<dbReference type="InterPro" id="IPR001757">
    <property type="entry name" value="P_typ_ATPase"/>
</dbReference>
<gene>
    <name evidence="9" type="ORF">JXQ802_LOCUS48644</name>
    <name evidence="8" type="ORF">PYM288_LOCUS32607</name>
</gene>
<evidence type="ECO:0000259" key="7">
    <source>
        <dbReference type="Pfam" id="PF00122"/>
    </source>
</evidence>
<evidence type="ECO:0000256" key="4">
    <source>
        <dbReference type="ARBA" id="ARBA00022967"/>
    </source>
</evidence>
<dbReference type="EMBL" id="CAJNOH010003979">
    <property type="protein sequence ID" value="CAF1355354.1"/>
    <property type="molecule type" value="Genomic_DNA"/>
</dbReference>
<dbReference type="PRINTS" id="PR00119">
    <property type="entry name" value="CATATPASE"/>
</dbReference>
<dbReference type="GO" id="GO:0005524">
    <property type="term" value="F:ATP binding"/>
    <property type="evidence" value="ECO:0007669"/>
    <property type="project" value="InterPro"/>
</dbReference>
<dbReference type="InterPro" id="IPR036412">
    <property type="entry name" value="HAD-like_sf"/>
</dbReference>
<dbReference type="Pfam" id="PF13246">
    <property type="entry name" value="Cation_ATPase"/>
    <property type="match status" value="1"/>
</dbReference>
<keyword evidence="3" id="KW-0812">Transmembrane</keyword>
<comment type="subcellular location">
    <subcellularLocation>
        <location evidence="1">Membrane</location>
        <topology evidence="1">Multi-pass membrane protein</topology>
    </subcellularLocation>
</comment>
<dbReference type="InterPro" id="IPR023214">
    <property type="entry name" value="HAD_sf"/>
</dbReference>
<evidence type="ECO:0000256" key="3">
    <source>
        <dbReference type="ARBA" id="ARBA00022692"/>
    </source>
</evidence>
<dbReference type="GO" id="GO:0016887">
    <property type="term" value="F:ATP hydrolysis activity"/>
    <property type="evidence" value="ECO:0007669"/>
    <property type="project" value="InterPro"/>
</dbReference>
<dbReference type="Proteomes" id="UP000663854">
    <property type="component" value="Unassembled WGS sequence"/>
</dbReference>
<evidence type="ECO:0000313" key="8">
    <source>
        <dbReference type="EMBL" id="CAF1355354.1"/>
    </source>
</evidence>
<organism evidence="9 10">
    <name type="scientific">Rotaria sordida</name>
    <dbReference type="NCBI Taxonomy" id="392033"/>
    <lineage>
        <taxon>Eukaryota</taxon>
        <taxon>Metazoa</taxon>
        <taxon>Spiralia</taxon>
        <taxon>Gnathifera</taxon>
        <taxon>Rotifera</taxon>
        <taxon>Eurotatoria</taxon>
        <taxon>Bdelloidea</taxon>
        <taxon>Philodinida</taxon>
        <taxon>Philodinidae</taxon>
        <taxon>Rotaria</taxon>
    </lineage>
</organism>
<dbReference type="AlphaFoldDB" id="A0A816B2Z4"/>
<dbReference type="Gene3D" id="3.40.50.1000">
    <property type="entry name" value="HAD superfamily/HAD-like"/>
    <property type="match status" value="2"/>
</dbReference>
<dbReference type="InterPro" id="IPR023299">
    <property type="entry name" value="ATPase_P-typ_cyto_dom_N"/>
</dbReference>
<keyword evidence="4" id="KW-1278">Translocase</keyword>